<protein>
    <submittedName>
        <fullName evidence="2">Uncharacterized protein</fullName>
    </submittedName>
</protein>
<gene>
    <name evidence="2" type="ORF">AXK60_08595</name>
</gene>
<reference evidence="3" key="1">
    <citation type="submission" date="2016-02" db="EMBL/GenBank/DDBJ databases">
        <authorList>
            <person name="Wen L."/>
            <person name="He K."/>
            <person name="Yang H."/>
        </authorList>
    </citation>
    <scope>NUCLEOTIDE SEQUENCE [LARGE SCALE GENOMIC DNA]</scope>
    <source>
        <strain evidence="3">JCM 15929</strain>
    </source>
</reference>
<dbReference type="RefSeq" id="WP_068571598.1">
    <property type="nucleotide sequence ID" value="NZ_LSRF01000044.1"/>
</dbReference>
<evidence type="ECO:0000313" key="2">
    <source>
        <dbReference type="EMBL" id="KXP08723.1"/>
    </source>
</evidence>
<dbReference type="STRING" id="239498.AXK60_08595"/>
<name>A0A138AE39_9ACTN</name>
<sequence>MNAPEELNLAQALQRAFIEAGSPSVSAAATGSGVSRQRLSDWRSGRHVPSRFEDLEPAIAYLRLTADGAAPGTSDAGVGAVTGWTPNQWRQAWERSTPIEVSVIDRVAEVDRRPLAIAVMSLLVFLVAALAVMAFFLSMAYR</sequence>
<keyword evidence="1" id="KW-0812">Transmembrane</keyword>
<dbReference type="EMBL" id="LSRF01000044">
    <property type="protein sequence ID" value="KXP08723.1"/>
    <property type="molecule type" value="Genomic_DNA"/>
</dbReference>
<dbReference type="OrthoDB" id="134501at2"/>
<keyword evidence="1" id="KW-0472">Membrane</keyword>
<evidence type="ECO:0000313" key="3">
    <source>
        <dbReference type="Proteomes" id="UP000070258"/>
    </source>
</evidence>
<dbReference type="AlphaFoldDB" id="A0A138AE39"/>
<proteinExistence type="predicted"/>
<accession>A0A138AE39</accession>
<comment type="caution">
    <text evidence="2">The sequence shown here is derived from an EMBL/GenBank/DDBJ whole genome shotgun (WGS) entry which is preliminary data.</text>
</comment>
<dbReference type="Proteomes" id="UP000070258">
    <property type="component" value="Unassembled WGS sequence"/>
</dbReference>
<keyword evidence="1" id="KW-1133">Transmembrane helix</keyword>
<feature type="transmembrane region" description="Helical" evidence="1">
    <location>
        <begin position="115"/>
        <end position="141"/>
    </location>
</feature>
<organism evidence="2 3">
    <name type="scientific">Tsukamurella pseudospumae</name>
    <dbReference type="NCBI Taxonomy" id="239498"/>
    <lineage>
        <taxon>Bacteria</taxon>
        <taxon>Bacillati</taxon>
        <taxon>Actinomycetota</taxon>
        <taxon>Actinomycetes</taxon>
        <taxon>Mycobacteriales</taxon>
        <taxon>Tsukamurellaceae</taxon>
        <taxon>Tsukamurella</taxon>
    </lineage>
</organism>
<evidence type="ECO:0000256" key="1">
    <source>
        <dbReference type="SAM" id="Phobius"/>
    </source>
</evidence>